<dbReference type="CDD" id="cd06071">
    <property type="entry name" value="Beach"/>
    <property type="match status" value="1"/>
</dbReference>
<dbReference type="Gene3D" id="2.130.10.10">
    <property type="entry name" value="YVTN repeat-like/Quinoprotein amine dehydrogenase"/>
    <property type="match status" value="1"/>
</dbReference>
<feature type="region of interest" description="Disordered" evidence="4">
    <location>
        <begin position="1314"/>
        <end position="1339"/>
    </location>
</feature>
<dbReference type="SMART" id="SM00320">
    <property type="entry name" value="WD40"/>
    <property type="match status" value="3"/>
</dbReference>
<dbReference type="InterPro" id="IPR050865">
    <property type="entry name" value="BEACH_Domain"/>
</dbReference>
<evidence type="ECO:0008006" key="9">
    <source>
        <dbReference type="Google" id="ProtNLM"/>
    </source>
</evidence>
<gene>
    <name evidence="7" type="ORF">O3P69_006170</name>
</gene>
<name>A0AAW0U969_SCYPA</name>
<keyword evidence="1 3" id="KW-0853">WD repeat</keyword>
<dbReference type="Pfam" id="PF14844">
    <property type="entry name" value="PH_BEACH"/>
    <property type="match status" value="1"/>
</dbReference>
<dbReference type="SUPFAM" id="SSF81837">
    <property type="entry name" value="BEACH domain"/>
    <property type="match status" value="1"/>
</dbReference>
<feature type="domain" description="BEACH-type PH" evidence="6">
    <location>
        <begin position="1745"/>
        <end position="1849"/>
    </location>
</feature>
<feature type="region of interest" description="Disordered" evidence="4">
    <location>
        <begin position="870"/>
        <end position="1006"/>
    </location>
</feature>
<evidence type="ECO:0000259" key="5">
    <source>
        <dbReference type="PROSITE" id="PS50197"/>
    </source>
</evidence>
<feature type="compositionally biased region" description="Acidic residues" evidence="4">
    <location>
        <begin position="988"/>
        <end position="1003"/>
    </location>
</feature>
<dbReference type="InterPro" id="IPR015943">
    <property type="entry name" value="WD40/YVTN_repeat-like_dom_sf"/>
</dbReference>
<dbReference type="InterPro" id="IPR016024">
    <property type="entry name" value="ARM-type_fold"/>
</dbReference>
<dbReference type="Proteomes" id="UP001487740">
    <property type="component" value="Unassembled WGS sequence"/>
</dbReference>
<dbReference type="Gene3D" id="2.30.29.30">
    <property type="entry name" value="Pleckstrin-homology domain (PH domain)/Phosphotyrosine-binding domain (PTB)"/>
    <property type="match status" value="1"/>
</dbReference>
<keyword evidence="2" id="KW-0677">Repeat</keyword>
<dbReference type="PANTHER" id="PTHR13743">
    <property type="entry name" value="BEIGE/BEACH-RELATED"/>
    <property type="match status" value="1"/>
</dbReference>
<evidence type="ECO:0000256" key="4">
    <source>
        <dbReference type="SAM" id="MobiDB-lite"/>
    </source>
</evidence>
<dbReference type="PANTHER" id="PTHR13743:SF86">
    <property type="entry name" value="LYSOSOMAL-TRAFFICKING REGULATOR"/>
    <property type="match status" value="1"/>
</dbReference>
<evidence type="ECO:0000256" key="3">
    <source>
        <dbReference type="PROSITE-ProRule" id="PRU00221"/>
    </source>
</evidence>
<dbReference type="SMART" id="SM01026">
    <property type="entry name" value="Beach"/>
    <property type="match status" value="1"/>
</dbReference>
<dbReference type="InterPro" id="IPR036372">
    <property type="entry name" value="BEACH_dom_sf"/>
</dbReference>
<dbReference type="InterPro" id="IPR023362">
    <property type="entry name" value="PH-BEACH_dom"/>
</dbReference>
<evidence type="ECO:0000256" key="2">
    <source>
        <dbReference type="ARBA" id="ARBA00022737"/>
    </source>
</evidence>
<keyword evidence="8" id="KW-1185">Reference proteome</keyword>
<evidence type="ECO:0000313" key="8">
    <source>
        <dbReference type="Proteomes" id="UP001487740"/>
    </source>
</evidence>
<protein>
    <recommendedName>
        <fullName evidence="9">Lysosomal-trafficking regulator</fullName>
    </recommendedName>
</protein>
<feature type="compositionally biased region" description="Basic and acidic residues" evidence="4">
    <location>
        <begin position="924"/>
        <end position="942"/>
    </location>
</feature>
<dbReference type="PROSITE" id="PS50197">
    <property type="entry name" value="BEACH"/>
    <property type="match status" value="1"/>
</dbReference>
<dbReference type="SUPFAM" id="SSF50729">
    <property type="entry name" value="PH domain-like"/>
    <property type="match status" value="1"/>
</dbReference>
<feature type="repeat" description="WD" evidence="3">
    <location>
        <begin position="2303"/>
        <end position="2344"/>
    </location>
</feature>
<dbReference type="CDD" id="cd01201">
    <property type="entry name" value="PH_BEACH"/>
    <property type="match status" value="1"/>
</dbReference>
<dbReference type="PROSITE" id="PS50082">
    <property type="entry name" value="WD_REPEATS_2"/>
    <property type="match status" value="1"/>
</dbReference>
<dbReference type="FunFam" id="1.10.1540.10:FF:000001">
    <property type="entry name" value="neurobeachin isoform X1"/>
    <property type="match status" value="1"/>
</dbReference>
<dbReference type="Gene3D" id="1.10.1540.10">
    <property type="entry name" value="BEACH domain"/>
    <property type="match status" value="1"/>
</dbReference>
<dbReference type="SUPFAM" id="SSF50978">
    <property type="entry name" value="WD40 repeat-like"/>
    <property type="match status" value="1"/>
</dbReference>
<dbReference type="Pfam" id="PF00400">
    <property type="entry name" value="WD40"/>
    <property type="match status" value="1"/>
</dbReference>
<dbReference type="SUPFAM" id="SSF48371">
    <property type="entry name" value="ARM repeat"/>
    <property type="match status" value="2"/>
</dbReference>
<dbReference type="InterPro" id="IPR011993">
    <property type="entry name" value="PH-like_dom_sf"/>
</dbReference>
<evidence type="ECO:0000313" key="7">
    <source>
        <dbReference type="EMBL" id="KAK8395272.1"/>
    </source>
</evidence>
<dbReference type="PROSITE" id="PS51783">
    <property type="entry name" value="PH_BEACH"/>
    <property type="match status" value="1"/>
</dbReference>
<proteinExistence type="predicted"/>
<organism evidence="7 8">
    <name type="scientific">Scylla paramamosain</name>
    <name type="common">Mud crab</name>
    <dbReference type="NCBI Taxonomy" id="85552"/>
    <lineage>
        <taxon>Eukaryota</taxon>
        <taxon>Metazoa</taxon>
        <taxon>Ecdysozoa</taxon>
        <taxon>Arthropoda</taxon>
        <taxon>Crustacea</taxon>
        <taxon>Multicrustacea</taxon>
        <taxon>Malacostraca</taxon>
        <taxon>Eumalacostraca</taxon>
        <taxon>Eucarida</taxon>
        <taxon>Decapoda</taxon>
        <taxon>Pleocyemata</taxon>
        <taxon>Brachyura</taxon>
        <taxon>Eubrachyura</taxon>
        <taxon>Portunoidea</taxon>
        <taxon>Portunidae</taxon>
        <taxon>Portuninae</taxon>
        <taxon>Scylla</taxon>
    </lineage>
</organism>
<reference evidence="7 8" key="1">
    <citation type="submission" date="2023-03" db="EMBL/GenBank/DDBJ databases">
        <title>High-quality genome of Scylla paramamosain provides insights in environmental adaptation.</title>
        <authorList>
            <person name="Zhang L."/>
        </authorList>
    </citation>
    <scope>NUCLEOTIDE SEQUENCE [LARGE SCALE GENOMIC DNA]</scope>
    <source>
        <strain evidence="7">LZ_2023a</strain>
        <tissue evidence="7">Muscle</tissue>
    </source>
</reference>
<dbReference type="InterPro" id="IPR000409">
    <property type="entry name" value="BEACH_dom"/>
</dbReference>
<accession>A0AAW0U969</accession>
<dbReference type="InterPro" id="IPR036322">
    <property type="entry name" value="WD40_repeat_dom_sf"/>
</dbReference>
<dbReference type="EMBL" id="JARAKH010000018">
    <property type="protein sequence ID" value="KAK8395272.1"/>
    <property type="molecule type" value="Genomic_DNA"/>
</dbReference>
<dbReference type="Pfam" id="PF02138">
    <property type="entry name" value="Beach"/>
    <property type="match status" value="1"/>
</dbReference>
<evidence type="ECO:0000256" key="1">
    <source>
        <dbReference type="ARBA" id="ARBA00022574"/>
    </source>
</evidence>
<feature type="domain" description="BEACH" evidence="5">
    <location>
        <begin position="1854"/>
        <end position="2148"/>
    </location>
</feature>
<dbReference type="InterPro" id="IPR001680">
    <property type="entry name" value="WD40_rpt"/>
</dbReference>
<comment type="caution">
    <text evidence="7">The sequence shown here is derived from an EMBL/GenBank/DDBJ whole genome shotgun (WGS) entry which is preliminary data.</text>
</comment>
<feature type="compositionally biased region" description="Basic and acidic residues" evidence="4">
    <location>
        <begin position="954"/>
        <end position="964"/>
    </location>
</feature>
<evidence type="ECO:0000259" key="6">
    <source>
        <dbReference type="PROSITE" id="PS51783"/>
    </source>
</evidence>
<sequence length="2487" mass="274390">MSRCVVVTDVVGTVVGVWAEVGRWCLAPTELSQFFTLFKSSSAPLEILLRALSRVLEGSGSEPQCALQYPCHVVTTSSTSPTFTASHNSLSESLASFVNIRAPASPMVEAITRLHESHCRHGILSCVSICCVACPVPRSLDWSPYNSGLACTTWLCVRDKSGLETKQQYSSQSSLVMSCRSEAFFDPGATRCSFSRGGATSTASVSSDLNPSKLHVLSVGTQHLMFSLWLDPAKDILQVCVSREVDRESSQLSQGVVMRAGLCDGAWHHLALCIPTINVRRGGNLKITIFVDSLTCHLVSVLVPAVGSIKKSSPSYLLLGHTDFFCEDMQPSCHIVDEFEAHGFSKPRRDSLPGSHHYQLLMGNTFLFREPILSRESCLYLIALGKDTTSLIPLTDKDERVVMPPFITPKLLSAGMDLSVLYGHMEVVVRPAQESILVLYTTQHPSDYLCYKPHVPSLQDTGNHYPLCSCQPAVLFGEVTPLQHRGPDLALLHMGGIAHIVFLFARLVELGSDEREQAAALRLLTHCIHSSPQLAAQYEGVRGSSLVFRILRSPLSCPGVQVMKALLDGCTSPSVVQYIACRDVYTVGGHVPALLTDRALLSSILTNWRTFLENFSKDQSTKYCVNEKGERMTVIGIILSVLKVLLAENQPYRDFNIAQLRDIDALDKILFMCKELELTTGSLDSICSANLVVAVVAGLVGASSSPPWRNSPSVAALALAAQESYSSGFSSRTSGAGLPVNVNPLGLTSYGLGSPSVRVRDVAAVYGFLLLVHPAHLTYAATERHTAYYLPHIPVNLTSSSKRNGSSVAVGVDLAAELMDRPEKPQILQQFQAGEWQVIENSDPLMQLKRIRQQQQAEIRKLRREGSIARSAYYSSEDEDSSGEGHSSSTDKKDSSVFNSEDQVDSAALQRRPIIPRVVVSPGKGEEHAARSPERKSERDTPENLSATEDDVIENDRETSHSEDEQPPNNEQAGESNALPRITKWAEDPGETEEEDSGDEEESTATASLSCLTRVVVGLLETLEEVLRCASDTAARTLLAEAMHMDQTLIMANHPHPVIRQAVLKLFTTMMDRCSPEDNVLHLRQNVPLIMGQQLHKHATSISSQLVMAAFSLALSRSFTFEDYAVDCDPSLALQHKVVLFIPLLALLPNSAQDIALCHNTLMVLLDLLHKNTELIIPLIHKAYFVDSLLCTLKSSLHTEGVGVSDLTGESECEVVVSDITEILSWIVNCLVASTQHKNFLLSLEVLHHLNLLCRGESAVCGGQASCVGHLQGTEAALLQVALSRIQATASTHQHALTCDAAAAAGPFKLEKTSMTGSSSLHNMKLASPGTPREESDSGVGSVLANYTTIPFTKSLHNISDQLFLSQSRSSPALGSEGSRKDDKVLAHSELVDRFKVLIQKATDFLFMSAWSSVESVACALPSASASENFSLFLLELLLSAAATITQRKGNSERCGWERVLWGCQDTLRLHLNHLLALVTSPRTHLQTRVRAAQALSKHPRLHAIINCTAKANPQLMYKVGIFIHELRYQNESRLDAPATRCCESLLQVLEECSVQVLPPPETFPPHGAMREWSVVTEEKKHWQDESAKIAILVVDRCTKQDERLMTKNTQVYEAVAQECSRLTRSVVDRQNVERKLVLGGIKHTQCHHVHLTHRWRDLLETLTHERATWHFQHSYPRSWQLDQTEGPLRIRKRLSRGRLLIHSRYLVPEYRQKIEIESQPSPLESVLQGSATESEMAVMIERLNVSERIIHMSSASVVSPGMEQCGEILVSRTAMYFVGEQVTIDMNQSGTCSEVVSVTWPLDTVREIHIRRYQLQDCALELFLTSGHSVLLAFTDTQHRNQIIGVLSMSDMPNLLSKATLPEVTAQWREGHITNFEYLTQLNKLAGRSFNDLMQYPVFPFVLSNYTADILSLNDPSSFRNLKRPIAVQHQAKEQHYINNYEITSQISQSAGDGPYHYGSHYSNSGIVLHFLVRLPPFTQLFLRYQDGNFDIPDRTFHSMQTTWRLASSDSTTDFKELIPEFFFLPEIFLNSEGFNMGVRQSGERVHHVQLPPWSGDDPRRFVLVHRAALESPLVTHNLHHWIDLVFGYKQTGKAAVEAINVFHPATYFGYDVEDGGDEISREARKAMIKTYGQTPQQLFTNPHPPASHTGPTQNPQAPEVLHEVRGLRWGTYAGSPADERPILALVQTLKTPATRLACLSHTELLLMPPRTHLLNIGLSKGTSGAYILSSHHQDGIIRCRRLKDNTPQPLISVPPNEQVTWCVCGTNQVWIGLASGQILVYLVGASHVGEELMVSLPPTLLLAHTAPITTMYLSNAFNICISGGKDGMCVLWDTNRLSYVRSIGWSGVEVSLLAMSETLGDWASVTPLGSMASVLRLYTINGALVDSAVTPAPITALAFTSSPEGTAINVIATSMADGVIRLWSVWDLRAVRELKTDRARQPIASLQYSQDNLHLCGITESGILVVWESSLVKTKIPKFITVPPV</sequence>